<dbReference type="PANTHER" id="PTHR31005:SF8">
    <property type="entry name" value="DUF4139 DOMAIN-CONTAINING PROTEIN"/>
    <property type="match status" value="1"/>
</dbReference>
<gene>
    <name evidence="4" type="ORF">B0H17DRAFT_954241</name>
</gene>
<evidence type="ECO:0000259" key="2">
    <source>
        <dbReference type="Pfam" id="PF13598"/>
    </source>
</evidence>
<evidence type="ECO:0000259" key="3">
    <source>
        <dbReference type="Pfam" id="PF13600"/>
    </source>
</evidence>
<evidence type="ECO:0000313" key="5">
    <source>
        <dbReference type="Proteomes" id="UP001221757"/>
    </source>
</evidence>
<evidence type="ECO:0000313" key="4">
    <source>
        <dbReference type="EMBL" id="KAJ7660443.1"/>
    </source>
</evidence>
<organism evidence="4 5">
    <name type="scientific">Mycena rosella</name>
    <name type="common">Pink bonnet</name>
    <name type="synonym">Agaricus rosellus</name>
    <dbReference type="NCBI Taxonomy" id="1033263"/>
    <lineage>
        <taxon>Eukaryota</taxon>
        <taxon>Fungi</taxon>
        <taxon>Dikarya</taxon>
        <taxon>Basidiomycota</taxon>
        <taxon>Agaricomycotina</taxon>
        <taxon>Agaricomycetes</taxon>
        <taxon>Agaricomycetidae</taxon>
        <taxon>Agaricales</taxon>
        <taxon>Marasmiineae</taxon>
        <taxon>Mycenaceae</taxon>
        <taxon>Mycena</taxon>
    </lineage>
</organism>
<evidence type="ECO:0000256" key="1">
    <source>
        <dbReference type="SAM" id="MobiDB-lite"/>
    </source>
</evidence>
<reference evidence="4" key="1">
    <citation type="submission" date="2023-03" db="EMBL/GenBank/DDBJ databases">
        <title>Massive genome expansion in bonnet fungi (Mycena s.s.) driven by repeated elements and novel gene families across ecological guilds.</title>
        <authorList>
            <consortium name="Lawrence Berkeley National Laboratory"/>
            <person name="Harder C.B."/>
            <person name="Miyauchi S."/>
            <person name="Viragh M."/>
            <person name="Kuo A."/>
            <person name="Thoen E."/>
            <person name="Andreopoulos B."/>
            <person name="Lu D."/>
            <person name="Skrede I."/>
            <person name="Drula E."/>
            <person name="Henrissat B."/>
            <person name="Morin E."/>
            <person name="Kohler A."/>
            <person name="Barry K."/>
            <person name="LaButti K."/>
            <person name="Morin E."/>
            <person name="Salamov A."/>
            <person name="Lipzen A."/>
            <person name="Mereny Z."/>
            <person name="Hegedus B."/>
            <person name="Baldrian P."/>
            <person name="Stursova M."/>
            <person name="Weitz H."/>
            <person name="Taylor A."/>
            <person name="Grigoriev I.V."/>
            <person name="Nagy L.G."/>
            <person name="Martin F."/>
            <person name="Kauserud H."/>
        </authorList>
    </citation>
    <scope>NUCLEOTIDE SEQUENCE</scope>
    <source>
        <strain evidence="4">CBHHK067</strain>
    </source>
</reference>
<proteinExistence type="predicted"/>
<comment type="caution">
    <text evidence="4">The sequence shown here is derived from an EMBL/GenBank/DDBJ whole genome shotgun (WGS) entry which is preliminary data.</text>
</comment>
<dbReference type="InterPro" id="IPR011935">
    <property type="entry name" value="CHP02231"/>
</dbReference>
<dbReference type="AlphaFoldDB" id="A0AAD7CRY2"/>
<keyword evidence="5" id="KW-1185">Reference proteome</keyword>
<dbReference type="EMBL" id="JARKIE010000262">
    <property type="protein sequence ID" value="KAJ7660443.1"/>
    <property type="molecule type" value="Genomic_DNA"/>
</dbReference>
<dbReference type="Pfam" id="PF13600">
    <property type="entry name" value="DUF4140"/>
    <property type="match status" value="1"/>
</dbReference>
<dbReference type="Pfam" id="PF13598">
    <property type="entry name" value="DUF4139"/>
    <property type="match status" value="1"/>
</dbReference>
<dbReference type="Proteomes" id="UP001221757">
    <property type="component" value="Unassembled WGS sequence"/>
</dbReference>
<protein>
    <recommendedName>
        <fullName evidence="6">Mucoidy inhibitor A</fullName>
    </recommendedName>
</protein>
<accession>A0AAD7CRY2</accession>
<dbReference type="InterPro" id="IPR037291">
    <property type="entry name" value="DUF4139"/>
</dbReference>
<sequence>MTAEAPAFKPASSIELQSVTDSKITGVSLYSSRAEITRLYKFGVKVGHNQVNISGLPNILETESLRVEGRGAATIHDVTVSKAKGEHVPATSSPELATLLTKRTATASALARCEKSLVSLDQYLSSLTVEHLEVSKLQSVMENYDSTGEKLDVRKADLTEQLRLIDAEIVLEIARIAVPHENDKLRVKAAIGVFAEAASDVEIALIYAVPLATWTAFYDIRVDMSTKEDPITLIYKAAITQNTGESWADVPLILETSTPTFGISIPQLSPWNLSFNHYAGLKSRAPSAGFSSEMKKEKDSRRYRAISSGSEDSDETEGGEPLGVRDASVTSKGNVNATFRVPGLVSIPSDGEAHNFTIVQLNLQASMSWVSVPKVDTKAHINVNAVFRSHSASRLRGFTGANHQRFRIHALSGTASVYVDGSFISRSEVPPVSPKESFDCPLGVDPSIRITYHPVIKKLSRSGFYTKSVNYVFAQRITVFNTKSIAVDRLKIVDQIPASQNAQIEVKLTNPALTLPAQSNAGGSSIKGAPKAAAPQVLNVARGVTAQWDGVDEPDCAVEALGLDRKLNWICTVPPQGKMNLTLEWEVTVSPTSAQVLGL</sequence>
<dbReference type="PANTHER" id="PTHR31005">
    <property type="entry name" value="DUF4139 DOMAIN-CONTAINING PROTEIN"/>
    <property type="match status" value="1"/>
</dbReference>
<feature type="region of interest" description="Disordered" evidence="1">
    <location>
        <begin position="289"/>
        <end position="327"/>
    </location>
</feature>
<evidence type="ECO:0008006" key="6">
    <source>
        <dbReference type="Google" id="ProtNLM"/>
    </source>
</evidence>
<name>A0AAD7CRY2_MYCRO</name>
<feature type="domain" description="DUF4139" evidence="2">
    <location>
        <begin position="204"/>
        <end position="587"/>
    </location>
</feature>
<dbReference type="NCBIfam" id="TIGR02231">
    <property type="entry name" value="mucoidy inhibitor MuiA family protein"/>
    <property type="match status" value="1"/>
</dbReference>
<feature type="domain" description="DUF4140" evidence="3">
    <location>
        <begin position="27"/>
        <end position="125"/>
    </location>
</feature>
<dbReference type="InterPro" id="IPR025554">
    <property type="entry name" value="DUF4140"/>
</dbReference>
<feature type="compositionally biased region" description="Basic and acidic residues" evidence="1">
    <location>
        <begin position="293"/>
        <end position="302"/>
    </location>
</feature>